<name>A0A1G7ALN4_9PROT</name>
<keyword evidence="3" id="KW-1185">Reference proteome</keyword>
<keyword evidence="2" id="KW-0413">Isomerase</keyword>
<dbReference type="PANTHER" id="PTHR12110:SF53">
    <property type="entry name" value="BLR5974 PROTEIN"/>
    <property type="match status" value="1"/>
</dbReference>
<sequence length="358" mass="39149">MTGLPTPDLTPSPRQRLAAMLSVEGTAPFPLDRATLSRLVTRIDAVPLFIHAYTFHFHLLDEVWGPGDLLDFAAAHGLAGVQCHVFDAGRRSLAAMAPADRRALGARARDLGLRWHVEVSSTTPEDLGAALAVAADLGAESIRCYPRYAGRVSGILERVAADLLWVLDRLGPKGRFRLVVEQHEDLTSEEMVRIVKTCADPRVGLLFDTGNMVNAGERPMEALRIQAPWVRAVHLKDVLMLPDRGGWAQFGCRTGTGDVPLARMLADLLVLGEETPQVTAIGLEEEVNYVAPAYRFPGEPPDPVIPPREPSLTARLPGLSDAMSRQIEHRDALAQLQWVRTMFAEMRALASAIIEGQE</sequence>
<dbReference type="STRING" id="69960.SAMN05421720_1046"/>
<evidence type="ECO:0000313" key="2">
    <source>
        <dbReference type="EMBL" id="SDE15844.1"/>
    </source>
</evidence>
<organism evidence="2 3">
    <name type="scientific">Rhodospira trueperi</name>
    <dbReference type="NCBI Taxonomy" id="69960"/>
    <lineage>
        <taxon>Bacteria</taxon>
        <taxon>Pseudomonadati</taxon>
        <taxon>Pseudomonadota</taxon>
        <taxon>Alphaproteobacteria</taxon>
        <taxon>Rhodospirillales</taxon>
        <taxon>Rhodospirillaceae</taxon>
        <taxon>Rhodospira</taxon>
    </lineage>
</organism>
<evidence type="ECO:0000259" key="1">
    <source>
        <dbReference type="Pfam" id="PF01261"/>
    </source>
</evidence>
<gene>
    <name evidence="2" type="ORF">SAMN05421720_1046</name>
</gene>
<dbReference type="SUPFAM" id="SSF51658">
    <property type="entry name" value="Xylose isomerase-like"/>
    <property type="match status" value="1"/>
</dbReference>
<dbReference type="EMBL" id="FNAP01000004">
    <property type="protein sequence ID" value="SDE15844.1"/>
    <property type="molecule type" value="Genomic_DNA"/>
</dbReference>
<dbReference type="InterPro" id="IPR050312">
    <property type="entry name" value="IolE/XylAMocC-like"/>
</dbReference>
<protein>
    <submittedName>
        <fullName evidence="2">Sugar phosphate isomerase/epimerase</fullName>
    </submittedName>
</protein>
<dbReference type="AlphaFoldDB" id="A0A1G7ALN4"/>
<dbReference type="OrthoDB" id="9780241at2"/>
<dbReference type="InterPro" id="IPR036237">
    <property type="entry name" value="Xyl_isomerase-like_sf"/>
</dbReference>
<dbReference type="RefSeq" id="WP_092784105.1">
    <property type="nucleotide sequence ID" value="NZ_FNAP01000004.1"/>
</dbReference>
<dbReference type="Pfam" id="PF01261">
    <property type="entry name" value="AP_endonuc_2"/>
    <property type="match status" value="1"/>
</dbReference>
<dbReference type="Gene3D" id="3.20.20.150">
    <property type="entry name" value="Divalent-metal-dependent TIM barrel enzymes"/>
    <property type="match status" value="1"/>
</dbReference>
<reference evidence="2 3" key="1">
    <citation type="submission" date="2016-10" db="EMBL/GenBank/DDBJ databases">
        <authorList>
            <person name="de Groot N.N."/>
        </authorList>
    </citation>
    <scope>NUCLEOTIDE SEQUENCE [LARGE SCALE GENOMIC DNA]</scope>
    <source>
        <strain evidence="2 3">ATCC 700224</strain>
    </source>
</reference>
<dbReference type="Proteomes" id="UP000199412">
    <property type="component" value="Unassembled WGS sequence"/>
</dbReference>
<evidence type="ECO:0000313" key="3">
    <source>
        <dbReference type="Proteomes" id="UP000199412"/>
    </source>
</evidence>
<feature type="domain" description="Xylose isomerase-like TIM barrel" evidence="1">
    <location>
        <begin position="70"/>
        <end position="246"/>
    </location>
</feature>
<proteinExistence type="predicted"/>
<dbReference type="InterPro" id="IPR013022">
    <property type="entry name" value="Xyl_isomerase-like_TIM-brl"/>
</dbReference>
<accession>A0A1G7ALN4</accession>
<dbReference type="PANTHER" id="PTHR12110">
    <property type="entry name" value="HYDROXYPYRUVATE ISOMERASE"/>
    <property type="match status" value="1"/>
</dbReference>
<dbReference type="GO" id="GO:0016853">
    <property type="term" value="F:isomerase activity"/>
    <property type="evidence" value="ECO:0007669"/>
    <property type="project" value="UniProtKB-KW"/>
</dbReference>